<name>A0A226NJ77_CALSU</name>
<dbReference type="Proteomes" id="UP000198323">
    <property type="component" value="Unassembled WGS sequence"/>
</dbReference>
<organism evidence="1 2">
    <name type="scientific">Callipepla squamata</name>
    <name type="common">Scaled quail</name>
    <dbReference type="NCBI Taxonomy" id="9009"/>
    <lineage>
        <taxon>Eukaryota</taxon>
        <taxon>Metazoa</taxon>
        <taxon>Chordata</taxon>
        <taxon>Craniata</taxon>
        <taxon>Vertebrata</taxon>
        <taxon>Euteleostomi</taxon>
        <taxon>Archelosauria</taxon>
        <taxon>Archosauria</taxon>
        <taxon>Dinosauria</taxon>
        <taxon>Saurischia</taxon>
        <taxon>Theropoda</taxon>
        <taxon>Coelurosauria</taxon>
        <taxon>Aves</taxon>
        <taxon>Neognathae</taxon>
        <taxon>Galloanserae</taxon>
        <taxon>Galliformes</taxon>
        <taxon>Odontophoridae</taxon>
        <taxon>Callipepla</taxon>
    </lineage>
</organism>
<proteinExistence type="predicted"/>
<evidence type="ECO:0000313" key="1">
    <source>
        <dbReference type="EMBL" id="OXB67703.1"/>
    </source>
</evidence>
<evidence type="ECO:0000313" key="2">
    <source>
        <dbReference type="Proteomes" id="UP000198323"/>
    </source>
</evidence>
<reference evidence="1 2" key="1">
    <citation type="submission" date="2016-07" db="EMBL/GenBank/DDBJ databases">
        <title>Disparate Historic Effective Population Sizes Predicted by Modern Levels of Genome Diversity for the Scaled Quail (Callipepla squamata) and the Northern Bobwhite (Colinus virginianus): Inferences from First and Second Generation Draft Genome Assemblies for Sympatric New World Quail.</title>
        <authorList>
            <person name="Oldeschulte D.L."/>
            <person name="Halley Y.A."/>
            <person name="Bhattarai E.K."/>
            <person name="Brashear W.A."/>
            <person name="Hill J."/>
            <person name="Metz R.P."/>
            <person name="Johnson C.D."/>
            <person name="Rollins D."/>
            <person name="Peterson M.J."/>
            <person name="Bickhart D.M."/>
            <person name="Decker J.E."/>
            <person name="Seabury C.M."/>
        </authorList>
    </citation>
    <scope>NUCLEOTIDE SEQUENCE [LARGE SCALE GENOMIC DNA]</scope>
    <source>
        <strain evidence="1 2">Texas</strain>
        <tissue evidence="1">Leg muscle</tissue>
    </source>
</reference>
<comment type="caution">
    <text evidence="1">The sequence shown here is derived from an EMBL/GenBank/DDBJ whole genome shotgun (WGS) entry which is preliminary data.</text>
</comment>
<dbReference type="STRING" id="9009.A0A226NJ77"/>
<protein>
    <submittedName>
        <fullName evidence="1">Uncharacterized protein</fullName>
    </submittedName>
</protein>
<dbReference type="AlphaFoldDB" id="A0A226NJ77"/>
<accession>A0A226NJ77</accession>
<gene>
    <name evidence="1" type="ORF">ASZ78_002785</name>
</gene>
<dbReference type="EMBL" id="MCFN01000032">
    <property type="protein sequence ID" value="OXB67703.1"/>
    <property type="molecule type" value="Genomic_DNA"/>
</dbReference>
<sequence>MELTPEMKRNRLPSMNFEAEILADPHDNSELYVIPSMRSLTSEEYVEAFQSFLDHSTEHQCMDEFNKEVMPHIMAG</sequence>
<keyword evidence="2" id="KW-1185">Reference proteome</keyword>